<evidence type="ECO:0008006" key="3">
    <source>
        <dbReference type="Google" id="ProtNLM"/>
    </source>
</evidence>
<dbReference type="AlphaFoldDB" id="A0A521BZ87"/>
<name>A0A521BZ87_9BACT</name>
<dbReference type="Proteomes" id="UP000317593">
    <property type="component" value="Unassembled WGS sequence"/>
</dbReference>
<protein>
    <recommendedName>
        <fullName evidence="3">Alginate export</fullName>
    </recommendedName>
</protein>
<proteinExistence type="predicted"/>
<gene>
    <name evidence="1" type="ORF">SAMN06265218_104161</name>
</gene>
<accession>A0A521BZ87</accession>
<organism evidence="1 2">
    <name type="scientific">Fodinibius sediminis</name>
    <dbReference type="NCBI Taxonomy" id="1214077"/>
    <lineage>
        <taxon>Bacteria</taxon>
        <taxon>Pseudomonadati</taxon>
        <taxon>Balneolota</taxon>
        <taxon>Balneolia</taxon>
        <taxon>Balneolales</taxon>
        <taxon>Balneolaceae</taxon>
        <taxon>Fodinibius</taxon>
    </lineage>
</organism>
<sequence length="421" mass="48237">MITHDTNHIDPLHRISAGNRSRRPTAEHCVHRLWHGSLNVLRCLAVIVVLWQQPVIAQEKNVDVDLSGYLKELGQLALDNNLATVRYNNIIHHRLETDWSLSRHFSFQLDMRNRLMNGYNVLYQPGYDRLLEKDQGYLDLSWVPIHTSRTLLHTQIDRMHLTYQDGDYEAALGRQRLNWAKTFVWSPNDLFNNFAYLDFDYEERPGTDALSFQYSWDFASSIHIAFQFADRSKDLVAAIMLREHWQTYDWQFIAGQYHNQLALGGGWAGYIGDAGFKGEIAYFQPEAPLFRTAGRFSATTAFDYMLSNGLYLQAELLYNGGHDTTSDPFSSLVRPPSADNLFIARSGIFLNGSYQLHPLVSGSMGVISSVDKSLFIFLPQLTFSIAEDLDFLILSQLLKGGLFSDNIATPNLLFMRLKWSY</sequence>
<keyword evidence="2" id="KW-1185">Reference proteome</keyword>
<dbReference type="RefSeq" id="WP_142713676.1">
    <property type="nucleotide sequence ID" value="NZ_FXTH01000004.1"/>
</dbReference>
<dbReference type="EMBL" id="FXTH01000004">
    <property type="protein sequence ID" value="SMO51881.1"/>
    <property type="molecule type" value="Genomic_DNA"/>
</dbReference>
<evidence type="ECO:0000313" key="2">
    <source>
        <dbReference type="Proteomes" id="UP000317593"/>
    </source>
</evidence>
<reference evidence="1 2" key="1">
    <citation type="submission" date="2017-05" db="EMBL/GenBank/DDBJ databases">
        <authorList>
            <person name="Varghese N."/>
            <person name="Submissions S."/>
        </authorList>
    </citation>
    <scope>NUCLEOTIDE SEQUENCE [LARGE SCALE GENOMIC DNA]</scope>
    <source>
        <strain evidence="1 2">DSM 21194</strain>
    </source>
</reference>
<evidence type="ECO:0000313" key="1">
    <source>
        <dbReference type="EMBL" id="SMO51881.1"/>
    </source>
</evidence>
<dbReference type="OrthoDB" id="5383458at2"/>